<gene>
    <name evidence="5" type="ORF">IV203_023370</name>
</gene>
<feature type="domain" description="NIF system FeS cluster assembly NifU C-terminal" evidence="4">
    <location>
        <begin position="290"/>
        <end position="354"/>
    </location>
</feature>
<evidence type="ECO:0000259" key="4">
    <source>
        <dbReference type="Pfam" id="PF01106"/>
    </source>
</evidence>
<keyword evidence="6" id="KW-1185">Reference proteome</keyword>
<evidence type="ECO:0000256" key="3">
    <source>
        <dbReference type="SAM" id="SignalP"/>
    </source>
</evidence>
<dbReference type="InterPro" id="IPR001075">
    <property type="entry name" value="NIF_FeS_clus_asmbl_NifU_C"/>
</dbReference>
<proteinExistence type="inferred from homology"/>
<dbReference type="PANTHER" id="PTHR11178:SF15">
    <property type="entry name" value="NIFU-LIKE PROTEIN 1, CHLOROPLASTIC"/>
    <property type="match status" value="1"/>
</dbReference>
<dbReference type="FunFam" id="3.30.300.130:FF:000003">
    <property type="entry name" value="NifU-like protein 3, chloroplastic"/>
    <property type="match status" value="1"/>
</dbReference>
<dbReference type="GO" id="GO:0016226">
    <property type="term" value="P:iron-sulfur cluster assembly"/>
    <property type="evidence" value="ECO:0007669"/>
    <property type="project" value="InterPro"/>
</dbReference>
<protein>
    <submittedName>
        <fullName evidence="5">Thioredoxin-like protein</fullName>
    </submittedName>
</protein>
<feature type="signal peptide" evidence="3">
    <location>
        <begin position="1"/>
        <end position="27"/>
    </location>
</feature>
<evidence type="ECO:0000256" key="1">
    <source>
        <dbReference type="ARBA" id="ARBA00006420"/>
    </source>
</evidence>
<dbReference type="PANTHER" id="PTHR11178">
    <property type="entry name" value="IRON-SULFUR CLUSTER SCAFFOLD PROTEIN NFU-RELATED"/>
    <property type="match status" value="1"/>
</dbReference>
<dbReference type="GO" id="GO:0005739">
    <property type="term" value="C:mitochondrion"/>
    <property type="evidence" value="ECO:0007669"/>
    <property type="project" value="TreeGrafter"/>
</dbReference>
<dbReference type="GO" id="GO:0051536">
    <property type="term" value="F:iron-sulfur cluster binding"/>
    <property type="evidence" value="ECO:0007669"/>
    <property type="project" value="InterPro"/>
</dbReference>
<feature type="chain" id="PRO_5039894432" evidence="3">
    <location>
        <begin position="28"/>
        <end position="437"/>
    </location>
</feature>
<dbReference type="GO" id="GO:0005198">
    <property type="term" value="F:structural molecule activity"/>
    <property type="evidence" value="ECO:0007669"/>
    <property type="project" value="UniProtKB-ARBA"/>
</dbReference>
<name>A0A9K3KEA1_9STRA</name>
<comment type="similarity">
    <text evidence="1">Belongs to the NifU family.</text>
</comment>
<dbReference type="GO" id="GO:0005506">
    <property type="term" value="F:iron ion binding"/>
    <property type="evidence" value="ECO:0007669"/>
    <property type="project" value="InterPro"/>
</dbReference>
<dbReference type="EMBL" id="JAGRRH010000026">
    <property type="protein sequence ID" value="KAG7341418.1"/>
    <property type="molecule type" value="Genomic_DNA"/>
</dbReference>
<evidence type="ECO:0000256" key="2">
    <source>
        <dbReference type="SAM" id="MobiDB-lite"/>
    </source>
</evidence>
<organism evidence="5 6">
    <name type="scientific">Nitzschia inconspicua</name>
    <dbReference type="NCBI Taxonomy" id="303405"/>
    <lineage>
        <taxon>Eukaryota</taxon>
        <taxon>Sar</taxon>
        <taxon>Stramenopiles</taxon>
        <taxon>Ochrophyta</taxon>
        <taxon>Bacillariophyta</taxon>
        <taxon>Bacillariophyceae</taxon>
        <taxon>Bacillariophycidae</taxon>
        <taxon>Bacillariales</taxon>
        <taxon>Bacillariaceae</taxon>
        <taxon>Nitzschia</taxon>
    </lineage>
</organism>
<dbReference type="GO" id="GO:0009536">
    <property type="term" value="C:plastid"/>
    <property type="evidence" value="ECO:0007669"/>
    <property type="project" value="UniProtKB-ARBA"/>
</dbReference>
<dbReference type="Proteomes" id="UP000693970">
    <property type="component" value="Unassembled WGS sequence"/>
</dbReference>
<dbReference type="AlphaFoldDB" id="A0A9K3KEA1"/>
<comment type="caution">
    <text evidence="5">The sequence shown here is derived from an EMBL/GenBank/DDBJ whole genome shotgun (WGS) entry which is preliminary data.</text>
</comment>
<keyword evidence="3" id="KW-0732">Signal</keyword>
<feature type="region of interest" description="Disordered" evidence="2">
    <location>
        <begin position="57"/>
        <end position="80"/>
    </location>
</feature>
<reference evidence="5" key="1">
    <citation type="journal article" date="2021" name="Sci. Rep.">
        <title>Diploid genomic architecture of Nitzschia inconspicua, an elite biomass production diatom.</title>
        <authorList>
            <person name="Oliver A."/>
            <person name="Podell S."/>
            <person name="Pinowska A."/>
            <person name="Traller J.C."/>
            <person name="Smith S.R."/>
            <person name="McClure R."/>
            <person name="Beliaev A."/>
            <person name="Bohutskyi P."/>
            <person name="Hill E.A."/>
            <person name="Rabines A."/>
            <person name="Zheng H."/>
            <person name="Allen L.Z."/>
            <person name="Kuo A."/>
            <person name="Grigoriev I.V."/>
            <person name="Allen A.E."/>
            <person name="Hazlebeck D."/>
            <person name="Allen E.E."/>
        </authorList>
    </citation>
    <scope>NUCLEOTIDE SEQUENCE</scope>
    <source>
        <strain evidence="5">Hildebrandi</strain>
    </source>
</reference>
<accession>A0A9K3KEA1</accession>
<sequence length="437" mass="48133">MYRIPTSCFLFLGQQLLIVVLVCSVECEAFVVPTTIVSKQYDFRYRLSHPTSPQQLLAVSNDDNNGPIEDATTTTNSTTATTTTTTVSDAVSPAPVLNGKRVLPIKVMMAGLKGQKEVAASYAIFGPEYKQTEWKACLHVGITRNLQETLQTHMDDTKDSNNNNNNNNNNIAFVRALSFIIPNEGAMESIAAEWRKEAIQAGGKTNFDPVLAAMEQDFDEDDDDDDDDEDDYFDMMAGAMSASRSDLASARGIVEPEPTQKEVVSSPFDQPAAYAITSDGQSLDFTKENVDKVLEEIRPYLISDGGNVSVERVDEEKRNVYLKLEGACGSCPSSTVTMQMGIERVLKENFTNLGQVLQVEDDKEDKPKELTYQAVEQEVNRIKPAIIAMGGLVDIVSVDPIGVVELKFRGANKVKTGLELALLDIDFVKHVKFVMDE</sequence>
<dbReference type="OrthoDB" id="565552at2759"/>
<reference evidence="5" key="2">
    <citation type="submission" date="2021-04" db="EMBL/GenBank/DDBJ databases">
        <authorList>
            <person name="Podell S."/>
        </authorList>
    </citation>
    <scope>NUCLEOTIDE SEQUENCE</scope>
    <source>
        <strain evidence="5">Hildebrandi</strain>
    </source>
</reference>
<evidence type="ECO:0000313" key="6">
    <source>
        <dbReference type="Proteomes" id="UP000693970"/>
    </source>
</evidence>
<dbReference type="Pfam" id="PF01106">
    <property type="entry name" value="NifU"/>
    <property type="match status" value="1"/>
</dbReference>
<evidence type="ECO:0000313" key="5">
    <source>
        <dbReference type="EMBL" id="KAG7341418.1"/>
    </source>
</evidence>